<dbReference type="RefSeq" id="WP_010764703.1">
    <property type="nucleotide sequence ID" value="NZ_ASWB01000001.1"/>
</dbReference>
<dbReference type="SUPFAM" id="SSF52540">
    <property type="entry name" value="P-loop containing nucleoside triphosphate hydrolases"/>
    <property type="match status" value="1"/>
</dbReference>
<dbReference type="EMBL" id="ASWB01000001">
    <property type="protein sequence ID" value="EOT73558.1"/>
    <property type="molecule type" value="Genomic_DNA"/>
</dbReference>
<dbReference type="EMBL" id="AJAS01000013">
    <property type="protein sequence ID" value="EOI01907.1"/>
    <property type="molecule type" value="Genomic_DNA"/>
</dbReference>
<comment type="function">
    <text evidence="4">Catalyzes ATP-dependent phosphorylation of adenosylcobinamide and addition of GMP to adenosylcobinamide phosphate.</text>
</comment>
<evidence type="ECO:0000256" key="8">
    <source>
        <dbReference type="ARBA" id="ARBA00012016"/>
    </source>
</evidence>
<keyword evidence="10" id="KW-0169">Cobalamin biosynthesis</keyword>
<dbReference type="GO" id="GO:0005524">
    <property type="term" value="F:ATP binding"/>
    <property type="evidence" value="ECO:0007669"/>
    <property type="project" value="UniProtKB-KW"/>
</dbReference>
<evidence type="ECO:0000256" key="11">
    <source>
        <dbReference type="ARBA" id="ARBA00022679"/>
    </source>
</evidence>
<comment type="catalytic activity">
    <reaction evidence="1">
        <text>adenosylcob(III)inamide + ATP = adenosylcob(III)inamide phosphate + ADP + H(+)</text>
        <dbReference type="Rhea" id="RHEA:15769"/>
        <dbReference type="ChEBI" id="CHEBI:2480"/>
        <dbReference type="ChEBI" id="CHEBI:15378"/>
        <dbReference type="ChEBI" id="CHEBI:30616"/>
        <dbReference type="ChEBI" id="CHEBI:58502"/>
        <dbReference type="ChEBI" id="CHEBI:456216"/>
        <dbReference type="EC" id="2.7.1.156"/>
    </reaction>
</comment>
<dbReference type="AlphaFoldDB" id="R2TP33"/>
<evidence type="ECO:0000256" key="13">
    <source>
        <dbReference type="ARBA" id="ARBA00022777"/>
    </source>
</evidence>
<dbReference type="EC" id="2.7.7.62" evidence="9"/>
<comment type="caution">
    <text evidence="20">The sequence shown here is derived from an EMBL/GenBank/DDBJ whole genome shotgun (WGS) entry which is preliminary data.</text>
</comment>
<feature type="active site" description="GMP-histidine intermediate" evidence="18">
    <location>
        <position position="50"/>
    </location>
</feature>
<dbReference type="PANTHER" id="PTHR34848:SF1">
    <property type="entry name" value="BIFUNCTIONAL ADENOSYLCOBALAMIN BIOSYNTHESIS PROTEIN COBU"/>
    <property type="match status" value="1"/>
</dbReference>
<comment type="pathway">
    <text evidence="5">Cofactor biosynthesis; adenosylcobalamin biosynthesis; adenosylcobalamin from cob(II)yrinate a,c-diamide: step 6/7.</text>
</comment>
<keyword evidence="11" id="KW-0808">Transferase</keyword>
<feature type="binding site" evidence="19">
    <location>
        <begin position="32"/>
        <end position="34"/>
    </location>
    <ligand>
        <name>GTP</name>
        <dbReference type="ChEBI" id="CHEBI:37565"/>
    </ligand>
</feature>
<evidence type="ECO:0000256" key="6">
    <source>
        <dbReference type="ARBA" id="ARBA00005159"/>
    </source>
</evidence>
<dbReference type="Pfam" id="PF02283">
    <property type="entry name" value="CobU"/>
    <property type="match status" value="1"/>
</dbReference>
<dbReference type="CDD" id="cd00544">
    <property type="entry name" value="CobU"/>
    <property type="match status" value="1"/>
</dbReference>
<dbReference type="GO" id="GO:0005525">
    <property type="term" value="F:GTP binding"/>
    <property type="evidence" value="ECO:0007669"/>
    <property type="project" value="UniProtKB-KW"/>
</dbReference>
<dbReference type="HOGENOM" id="CLU_094161_0_2_9"/>
<gene>
    <name evidence="21" type="ORF">I586_00552</name>
    <name evidence="20" type="ORF">UAY_01315</name>
</gene>
<evidence type="ECO:0000256" key="16">
    <source>
        <dbReference type="ARBA" id="ARBA00029570"/>
    </source>
</evidence>
<evidence type="ECO:0000256" key="3">
    <source>
        <dbReference type="ARBA" id="ARBA00001522"/>
    </source>
</evidence>
<evidence type="ECO:0000256" key="7">
    <source>
        <dbReference type="ARBA" id="ARBA00007490"/>
    </source>
</evidence>
<dbReference type="OrthoDB" id="9799422at2"/>
<evidence type="ECO:0000256" key="15">
    <source>
        <dbReference type="ARBA" id="ARBA00023134"/>
    </source>
</evidence>
<dbReference type="PANTHER" id="PTHR34848">
    <property type="match status" value="1"/>
</dbReference>
<evidence type="ECO:0000256" key="4">
    <source>
        <dbReference type="ARBA" id="ARBA00003889"/>
    </source>
</evidence>
<comment type="similarity">
    <text evidence="7">Belongs to the CobU/CobP family.</text>
</comment>
<evidence type="ECO:0000256" key="10">
    <source>
        <dbReference type="ARBA" id="ARBA00022573"/>
    </source>
</evidence>
<feature type="binding site" evidence="19">
    <location>
        <position position="62"/>
    </location>
    <ligand>
        <name>GTP</name>
        <dbReference type="ChEBI" id="CHEBI:37565"/>
    </ligand>
</feature>
<keyword evidence="13" id="KW-0418">Kinase</keyword>
<evidence type="ECO:0000256" key="18">
    <source>
        <dbReference type="PIRSR" id="PIRSR006135-1"/>
    </source>
</evidence>
<evidence type="ECO:0000256" key="17">
    <source>
        <dbReference type="ARBA" id="ARBA00030571"/>
    </source>
</evidence>
<dbReference type="EC" id="2.7.1.156" evidence="8"/>
<evidence type="ECO:0000256" key="14">
    <source>
        <dbReference type="ARBA" id="ARBA00022840"/>
    </source>
</evidence>
<keyword evidence="12 19" id="KW-0547">Nucleotide-binding</keyword>
<comment type="pathway">
    <text evidence="6">Cofactor biosynthesis; adenosylcobalamin biosynthesis; adenosylcobalamin from cob(II)yrinate a,c-diamide: step 5/7.</text>
</comment>
<keyword evidence="23" id="KW-1185">Reference proteome</keyword>
<sequence>MSYTLVTGGAKSGKSTFAESLLEDSAVVCYLATSVMNYQDDEMDARIQRHQKTRPASWQTEERFLAIDDWIRSTKNNYDAYLLDCVTVLNTNLFFHIMTEEMGKDIDQVEQLFDEYSPQERYKIEVRMFQEWEKIRAVLLETNTTMILVTNEVGSGVVPVSAMGRWFQDLLGKVNQYLAKEAESVYFVVCGIPQKIK</sequence>
<evidence type="ECO:0000256" key="12">
    <source>
        <dbReference type="ARBA" id="ARBA00022741"/>
    </source>
</evidence>
<dbReference type="eggNOG" id="COG2087">
    <property type="taxonomic scope" value="Bacteria"/>
</dbReference>
<protein>
    <recommendedName>
        <fullName evidence="16">Adenosylcobinamide kinase</fullName>
        <ecNumber evidence="8">2.7.1.156</ecNumber>
        <ecNumber evidence="9">2.7.7.62</ecNumber>
    </recommendedName>
    <alternativeName>
        <fullName evidence="17">Adenosylcobinamide-phosphate guanylyltransferase</fullName>
    </alternativeName>
</protein>
<organism evidence="20 22">
    <name type="scientific">Enterococcus moraviensis ATCC BAA-383</name>
    <dbReference type="NCBI Taxonomy" id="1158609"/>
    <lineage>
        <taxon>Bacteria</taxon>
        <taxon>Bacillati</taxon>
        <taxon>Bacillota</taxon>
        <taxon>Bacilli</taxon>
        <taxon>Lactobacillales</taxon>
        <taxon>Enterococcaceae</taxon>
        <taxon>Enterococcus</taxon>
    </lineage>
</organism>
<evidence type="ECO:0000256" key="9">
    <source>
        <dbReference type="ARBA" id="ARBA00012523"/>
    </source>
</evidence>
<evidence type="ECO:0000256" key="5">
    <source>
        <dbReference type="ARBA" id="ARBA00004692"/>
    </source>
</evidence>
<reference evidence="21 23" key="2">
    <citation type="submission" date="2013-03" db="EMBL/GenBank/DDBJ databases">
        <title>The Genome Sequence of Enterococcus moraviensis BAA-383 (PacBio/Illumina hybrid assembly).</title>
        <authorList>
            <consortium name="The Broad Institute Genomics Platform"/>
            <consortium name="The Broad Institute Genome Sequencing Center for Infectious Disease"/>
            <person name="Earl A."/>
            <person name="Russ C."/>
            <person name="Gilmore M."/>
            <person name="Surin D."/>
            <person name="Walker B."/>
            <person name="Young S."/>
            <person name="Zeng Q."/>
            <person name="Gargeya S."/>
            <person name="Fitzgerald M."/>
            <person name="Haas B."/>
            <person name="Abouelleil A."/>
            <person name="Allen A.W."/>
            <person name="Alvarado L."/>
            <person name="Arachchi H.M."/>
            <person name="Berlin A.M."/>
            <person name="Chapman S.B."/>
            <person name="Gainer-Dewar J."/>
            <person name="Goldberg J."/>
            <person name="Griggs A."/>
            <person name="Gujja S."/>
            <person name="Hansen M."/>
            <person name="Howarth C."/>
            <person name="Imamovic A."/>
            <person name="Ireland A."/>
            <person name="Larimer J."/>
            <person name="McCowan C."/>
            <person name="Murphy C."/>
            <person name="Pearson M."/>
            <person name="Poon T.W."/>
            <person name="Priest M."/>
            <person name="Roberts A."/>
            <person name="Saif S."/>
            <person name="Shea T."/>
            <person name="Sisk P."/>
            <person name="Sykes S."/>
            <person name="Wortman J."/>
            <person name="Nusbaum C."/>
            <person name="Birren B."/>
        </authorList>
    </citation>
    <scope>NUCLEOTIDE SEQUENCE [LARGE SCALE GENOMIC DNA]</scope>
    <source>
        <strain evidence="21 23">ATCC BAA-383</strain>
    </source>
</reference>
<dbReference type="Gene3D" id="3.40.50.300">
    <property type="entry name" value="P-loop containing nucleotide triphosphate hydrolases"/>
    <property type="match status" value="1"/>
</dbReference>
<dbReference type="PIRSF" id="PIRSF006135">
    <property type="entry name" value="CobU"/>
    <property type="match status" value="1"/>
</dbReference>
<name>R2TP33_9ENTE</name>
<dbReference type="STRING" id="155617.RV09_GL000517"/>
<dbReference type="UniPathway" id="UPA00148">
    <property type="reaction ID" value="UER00236"/>
</dbReference>
<evidence type="ECO:0000313" key="20">
    <source>
        <dbReference type="EMBL" id="EOI01907.1"/>
    </source>
</evidence>
<evidence type="ECO:0000313" key="21">
    <source>
        <dbReference type="EMBL" id="EOT73558.1"/>
    </source>
</evidence>
<keyword evidence="15 19" id="KW-0342">GTP-binding</keyword>
<accession>R2TP33</accession>
<dbReference type="NCBIfam" id="NF004469">
    <property type="entry name" value="PRK05800.1"/>
    <property type="match status" value="1"/>
</dbReference>
<dbReference type="InterPro" id="IPR003203">
    <property type="entry name" value="CobU/CobP"/>
</dbReference>
<dbReference type="GO" id="GO:0009236">
    <property type="term" value="P:cobalamin biosynthetic process"/>
    <property type="evidence" value="ECO:0007669"/>
    <property type="project" value="UniProtKB-UniPathway"/>
</dbReference>
<reference evidence="20 22" key="1">
    <citation type="submission" date="2013-02" db="EMBL/GenBank/DDBJ databases">
        <title>The Genome Sequence of Enterococcus moraviensis BAA-383.</title>
        <authorList>
            <consortium name="The Broad Institute Genome Sequencing Platform"/>
            <consortium name="The Broad Institute Genome Sequencing Center for Infectious Disease"/>
            <person name="Earl A.M."/>
            <person name="Gilmore M.S."/>
            <person name="Lebreton F."/>
            <person name="Walker B."/>
            <person name="Young S.K."/>
            <person name="Zeng Q."/>
            <person name="Gargeya S."/>
            <person name="Fitzgerald M."/>
            <person name="Haas B."/>
            <person name="Abouelleil A."/>
            <person name="Alvarado L."/>
            <person name="Arachchi H.M."/>
            <person name="Berlin A.M."/>
            <person name="Chapman S.B."/>
            <person name="Dewar J."/>
            <person name="Goldberg J."/>
            <person name="Griggs A."/>
            <person name="Gujja S."/>
            <person name="Hansen M."/>
            <person name="Howarth C."/>
            <person name="Imamovic A."/>
            <person name="Larimer J."/>
            <person name="McCowan C."/>
            <person name="Murphy C."/>
            <person name="Neiman D."/>
            <person name="Pearson M."/>
            <person name="Priest M."/>
            <person name="Roberts A."/>
            <person name="Saif S."/>
            <person name="Shea T."/>
            <person name="Sisk P."/>
            <person name="Sykes S."/>
            <person name="Wortman J."/>
            <person name="Nusbaum C."/>
            <person name="Birren B."/>
        </authorList>
    </citation>
    <scope>NUCLEOTIDE SEQUENCE [LARGE SCALE GENOMIC DNA]</scope>
    <source>
        <strain evidence="20 22">ATCC BAA-383</strain>
    </source>
</reference>
<comment type="catalytic activity">
    <reaction evidence="3">
        <text>adenosylcob(III)inamide + GTP = adenosylcob(III)inamide phosphate + GDP + H(+)</text>
        <dbReference type="Rhea" id="RHEA:15765"/>
        <dbReference type="ChEBI" id="CHEBI:2480"/>
        <dbReference type="ChEBI" id="CHEBI:15378"/>
        <dbReference type="ChEBI" id="CHEBI:37565"/>
        <dbReference type="ChEBI" id="CHEBI:58189"/>
        <dbReference type="ChEBI" id="CHEBI:58502"/>
        <dbReference type="EC" id="2.7.1.156"/>
    </reaction>
</comment>
<feature type="binding site" evidence="19">
    <location>
        <position position="84"/>
    </location>
    <ligand>
        <name>GTP</name>
        <dbReference type="ChEBI" id="CHEBI:37565"/>
    </ligand>
</feature>
<comment type="catalytic activity">
    <reaction evidence="2">
        <text>adenosylcob(III)inamide phosphate + GTP + H(+) = adenosylcob(III)inamide-GDP + diphosphate</text>
        <dbReference type="Rhea" id="RHEA:22712"/>
        <dbReference type="ChEBI" id="CHEBI:15378"/>
        <dbReference type="ChEBI" id="CHEBI:33019"/>
        <dbReference type="ChEBI" id="CHEBI:37565"/>
        <dbReference type="ChEBI" id="CHEBI:58502"/>
        <dbReference type="ChEBI" id="CHEBI:60487"/>
        <dbReference type="EC" id="2.7.7.62"/>
    </reaction>
</comment>
<evidence type="ECO:0000313" key="22">
    <source>
        <dbReference type="Proteomes" id="UP000013781"/>
    </source>
</evidence>
<evidence type="ECO:0000313" key="23">
    <source>
        <dbReference type="Proteomes" id="UP000014157"/>
    </source>
</evidence>
<dbReference type="InterPro" id="IPR027417">
    <property type="entry name" value="P-loop_NTPase"/>
</dbReference>
<proteinExistence type="inferred from homology"/>
<dbReference type="Proteomes" id="UP000013781">
    <property type="component" value="Unassembled WGS sequence"/>
</dbReference>
<keyword evidence="14" id="KW-0067">ATP-binding</keyword>
<evidence type="ECO:0000256" key="2">
    <source>
        <dbReference type="ARBA" id="ARBA00000711"/>
    </source>
</evidence>
<dbReference type="Proteomes" id="UP000014157">
    <property type="component" value="Unassembled WGS sequence"/>
</dbReference>
<feature type="binding site" evidence="19">
    <location>
        <begin position="8"/>
        <end position="15"/>
    </location>
    <ligand>
        <name>GTP</name>
        <dbReference type="ChEBI" id="CHEBI:37565"/>
    </ligand>
</feature>
<dbReference type="GO" id="GO:0008820">
    <property type="term" value="F:cobinamide phosphate guanylyltransferase activity"/>
    <property type="evidence" value="ECO:0007669"/>
    <property type="project" value="UniProtKB-EC"/>
</dbReference>
<evidence type="ECO:0000256" key="1">
    <source>
        <dbReference type="ARBA" id="ARBA00000312"/>
    </source>
</evidence>
<evidence type="ECO:0000256" key="19">
    <source>
        <dbReference type="PIRSR" id="PIRSR006135-2"/>
    </source>
</evidence>
<dbReference type="PATRIC" id="fig|1158609.3.peg.1275"/>
<dbReference type="GO" id="GO:0043752">
    <property type="term" value="F:adenosylcobinamide kinase activity"/>
    <property type="evidence" value="ECO:0007669"/>
    <property type="project" value="UniProtKB-EC"/>
</dbReference>